<dbReference type="PANTHER" id="PTHR11096">
    <property type="entry name" value="RNA 3' TERMINAL PHOSPHATE CYCLASE"/>
    <property type="match status" value="1"/>
</dbReference>
<dbReference type="OrthoDB" id="25029at2759"/>
<sequence length="458" mass="46077">MAHAPRLPPATRAATVPPGNVIEIDGSLLEGGGQILRNASALSAILQLPIRVDKIRAGRSKPGLRPQHLAGLQLIAALSGGTLQGGDIGSSCIGLQPGKLVCSHQLADTKTAGSCMLLVQSALPCMLYAASGAAAAVSPAEAGGGGGGDSIQPGDSIASPASRSVEAAQGTVADTSSWSREAAAATKGLPPSISQLDLRGGTDAAMAPPAGYVLHVLLPLLRRLLGIYAELELVRRGFFPKGQGQVVLTVQPLQPGAHLPAIDMTERGAITSIAIRAFSAGKIAPAVAQRLAAAAHKEIQANMQRCGLLSAEVPVSLEVVHEPAERAFGDGCGLLVTATSSTGCLLGASGLGERGVPAEAIGQRAGCELMDVVASGACVDGWLQDQLVVFMALAQGRSQLLTGEPTLHTRTACTVAEALTGARFSIAAQNGSTGLWVLACDGAGVAAPEVAQAGASTL</sequence>
<evidence type="ECO:0000313" key="5">
    <source>
        <dbReference type="Proteomes" id="UP001055712"/>
    </source>
</evidence>
<protein>
    <recommendedName>
        <fullName evidence="6">RNA 3'-terminal-phosphate cyclase (ATP)</fullName>
    </recommendedName>
</protein>
<name>A0A9D4TWC4_CHLVU</name>
<dbReference type="Pfam" id="PF01137">
    <property type="entry name" value="RTC"/>
    <property type="match status" value="2"/>
</dbReference>
<reference evidence="4" key="1">
    <citation type="journal article" date="2019" name="Plant J.">
        <title>Chlorella vulgaris genome assembly and annotation reveals the molecular basis for metabolic acclimation to high light conditions.</title>
        <authorList>
            <person name="Cecchin M."/>
            <person name="Marcolungo L."/>
            <person name="Rossato M."/>
            <person name="Girolomoni L."/>
            <person name="Cosentino E."/>
            <person name="Cuine S."/>
            <person name="Li-Beisson Y."/>
            <person name="Delledonne M."/>
            <person name="Ballottari M."/>
        </authorList>
    </citation>
    <scope>NUCLEOTIDE SEQUENCE</scope>
    <source>
        <strain evidence="4">211/11P</strain>
    </source>
</reference>
<dbReference type="InterPro" id="IPR036553">
    <property type="entry name" value="RPTC_insert"/>
</dbReference>
<feature type="domain" description="RNA 3'-terminal phosphate cyclase" evidence="2">
    <location>
        <begin position="194"/>
        <end position="426"/>
    </location>
</feature>
<gene>
    <name evidence="4" type="ORF">D9Q98_002340</name>
</gene>
<feature type="domain" description="RNA 3'-terminal phosphate cyclase insert" evidence="3">
    <location>
        <begin position="265"/>
        <end position="372"/>
    </location>
</feature>
<dbReference type="GO" id="GO:0006396">
    <property type="term" value="P:RNA processing"/>
    <property type="evidence" value="ECO:0007669"/>
    <property type="project" value="InterPro"/>
</dbReference>
<organism evidence="4 5">
    <name type="scientific">Chlorella vulgaris</name>
    <name type="common">Green alga</name>
    <dbReference type="NCBI Taxonomy" id="3077"/>
    <lineage>
        <taxon>Eukaryota</taxon>
        <taxon>Viridiplantae</taxon>
        <taxon>Chlorophyta</taxon>
        <taxon>core chlorophytes</taxon>
        <taxon>Trebouxiophyceae</taxon>
        <taxon>Chlorellales</taxon>
        <taxon>Chlorellaceae</taxon>
        <taxon>Chlorella clade</taxon>
        <taxon>Chlorella</taxon>
    </lineage>
</organism>
<accession>A0A9D4TWC4</accession>
<dbReference type="InterPro" id="IPR023797">
    <property type="entry name" value="RNA3'_phos_cyclase_dom"/>
</dbReference>
<dbReference type="InterPro" id="IPR013792">
    <property type="entry name" value="RNA3'P_cycl/enolpyr_Trfase_a/b"/>
</dbReference>
<dbReference type="GO" id="GO:0005634">
    <property type="term" value="C:nucleus"/>
    <property type="evidence" value="ECO:0007669"/>
    <property type="project" value="TreeGrafter"/>
</dbReference>
<dbReference type="Pfam" id="PF05189">
    <property type="entry name" value="RTC_insert"/>
    <property type="match status" value="1"/>
</dbReference>
<keyword evidence="5" id="KW-1185">Reference proteome</keyword>
<dbReference type="Gene3D" id="3.65.10.20">
    <property type="entry name" value="RNA 3'-terminal phosphate cyclase domain"/>
    <property type="match status" value="2"/>
</dbReference>
<dbReference type="Proteomes" id="UP001055712">
    <property type="component" value="Unassembled WGS sequence"/>
</dbReference>
<feature type="domain" description="RNA 3'-terminal phosphate cyclase" evidence="2">
    <location>
        <begin position="29"/>
        <end position="130"/>
    </location>
</feature>
<proteinExistence type="predicted"/>
<dbReference type="AlphaFoldDB" id="A0A9D4TWC4"/>
<dbReference type="InterPro" id="IPR037136">
    <property type="entry name" value="RNA3'_phos_cyclase_dom_sf"/>
</dbReference>
<dbReference type="PANTHER" id="PTHR11096:SF0">
    <property type="entry name" value="RNA 3'-TERMINAL PHOSPHATE CYCLASE"/>
    <property type="match status" value="1"/>
</dbReference>
<evidence type="ECO:0000256" key="1">
    <source>
        <dbReference type="SAM" id="MobiDB-lite"/>
    </source>
</evidence>
<dbReference type="InterPro" id="IPR000228">
    <property type="entry name" value="RNA3'_term_phos_cyc"/>
</dbReference>
<evidence type="ECO:0000313" key="4">
    <source>
        <dbReference type="EMBL" id="KAI3436287.1"/>
    </source>
</evidence>
<dbReference type="SUPFAM" id="SSF52913">
    <property type="entry name" value="RNA 3'-terminal phosphate cyclase, RPTC, insert domain"/>
    <property type="match status" value="1"/>
</dbReference>
<dbReference type="SUPFAM" id="SSF55205">
    <property type="entry name" value="EPT/RTPC-like"/>
    <property type="match status" value="3"/>
</dbReference>
<dbReference type="GO" id="GO:0003963">
    <property type="term" value="F:RNA-3'-phosphate cyclase activity"/>
    <property type="evidence" value="ECO:0007669"/>
    <property type="project" value="TreeGrafter"/>
</dbReference>
<dbReference type="InterPro" id="IPR013791">
    <property type="entry name" value="RNA3'-term_phos_cycl_insert"/>
</dbReference>
<evidence type="ECO:0008006" key="6">
    <source>
        <dbReference type="Google" id="ProtNLM"/>
    </source>
</evidence>
<evidence type="ECO:0000259" key="3">
    <source>
        <dbReference type="Pfam" id="PF05189"/>
    </source>
</evidence>
<comment type="caution">
    <text evidence="4">The sequence shown here is derived from an EMBL/GenBank/DDBJ whole genome shotgun (WGS) entry which is preliminary data.</text>
</comment>
<dbReference type="EMBL" id="SIDB01000002">
    <property type="protein sequence ID" value="KAI3436287.1"/>
    <property type="molecule type" value="Genomic_DNA"/>
</dbReference>
<evidence type="ECO:0000259" key="2">
    <source>
        <dbReference type="Pfam" id="PF01137"/>
    </source>
</evidence>
<feature type="region of interest" description="Disordered" evidence="1">
    <location>
        <begin position="142"/>
        <end position="186"/>
    </location>
</feature>
<reference evidence="4" key="2">
    <citation type="submission" date="2020-11" db="EMBL/GenBank/DDBJ databases">
        <authorList>
            <person name="Cecchin M."/>
            <person name="Marcolungo L."/>
            <person name="Rossato M."/>
            <person name="Girolomoni L."/>
            <person name="Cosentino E."/>
            <person name="Cuine S."/>
            <person name="Li-Beisson Y."/>
            <person name="Delledonne M."/>
            <person name="Ballottari M."/>
        </authorList>
    </citation>
    <scope>NUCLEOTIDE SEQUENCE</scope>
    <source>
        <strain evidence="4">211/11P</strain>
        <tissue evidence="4">Whole cell</tissue>
    </source>
</reference>